<dbReference type="PRINTS" id="PR00690">
    <property type="entry name" value="ADHESNFAMILY"/>
</dbReference>
<comment type="caution">
    <text evidence="14">The sequence shown here is derived from an EMBL/GenBank/DDBJ whole genome shotgun (WGS) entry which is preliminary data.</text>
</comment>
<keyword evidence="6" id="KW-0732">Signal</keyword>
<evidence type="ECO:0000256" key="1">
    <source>
        <dbReference type="ARBA" id="ARBA00004418"/>
    </source>
</evidence>
<dbReference type="GO" id="GO:0007155">
    <property type="term" value="P:cell adhesion"/>
    <property type="evidence" value="ECO:0007669"/>
    <property type="project" value="InterPro"/>
</dbReference>
<dbReference type="AlphaFoldDB" id="A0A242NHV8"/>
<evidence type="ECO:0000313" key="14">
    <source>
        <dbReference type="EMBL" id="OTP99055.1"/>
    </source>
</evidence>
<dbReference type="GO" id="GO:0046872">
    <property type="term" value="F:metal ion binding"/>
    <property type="evidence" value="ECO:0007669"/>
    <property type="project" value="UniProtKB-KW"/>
</dbReference>
<keyword evidence="11" id="KW-1015">Disulfide bond</keyword>
<dbReference type="OrthoDB" id="9793396at2"/>
<evidence type="ECO:0000313" key="17">
    <source>
        <dbReference type="Proteomes" id="UP000194977"/>
    </source>
</evidence>
<dbReference type="NCBIfam" id="NF007091">
    <property type="entry name" value="PRK09545.1"/>
    <property type="match status" value="1"/>
</dbReference>
<evidence type="ECO:0000256" key="12">
    <source>
        <dbReference type="ARBA" id="ARBA00045516"/>
    </source>
</evidence>
<keyword evidence="8" id="KW-0862">Zinc</keyword>
<evidence type="ECO:0000256" key="13">
    <source>
        <dbReference type="RuleBase" id="RU003512"/>
    </source>
</evidence>
<sequence>MKKNTRIKFKRLSRFLKILSPFLIINGLILNANANIISSVKPIAFITQAISDGVTNTDILLPDGTSPHTYSLKPSDLAKIKTAELIIWVGEDLETFMPTVLKNIDKNKQIELMDIPTIKSLLRTSTNNHGQQKTHTHNNDYDHDHHGEYDEHIWLSPKIANEIAQAVHDKLISIYPDKKGIFDENLNEFTVKLAETEQNIAKKLINVQNSGYFVFHDAYGYFESQFGLKNLGSFTINPAVQPGVQTVYAIKRELKEHQAVCVFREPQFSPAVIEKIVNGTDVRIGELNPLGTDITLSKNAYSQFLLKLTQQLLDCLDKKLM</sequence>
<accession>A0A242NHV8</accession>
<keyword evidence="7" id="KW-0574">Periplasm</keyword>
<evidence type="ECO:0000256" key="5">
    <source>
        <dbReference type="ARBA" id="ARBA00022723"/>
    </source>
</evidence>
<dbReference type="Pfam" id="PF01297">
    <property type="entry name" value="ZnuA"/>
    <property type="match status" value="1"/>
</dbReference>
<evidence type="ECO:0000256" key="10">
    <source>
        <dbReference type="ARBA" id="ARBA00023065"/>
    </source>
</evidence>
<evidence type="ECO:0000313" key="16">
    <source>
        <dbReference type="Proteomes" id="UP000194800"/>
    </source>
</evidence>
<keyword evidence="9" id="KW-0864">Zinc transport</keyword>
<dbReference type="GO" id="GO:0006829">
    <property type="term" value="P:zinc ion transport"/>
    <property type="evidence" value="ECO:0007669"/>
    <property type="project" value="UniProtKB-KW"/>
</dbReference>
<dbReference type="SUPFAM" id="SSF53807">
    <property type="entry name" value="Helical backbone' metal receptor"/>
    <property type="match status" value="1"/>
</dbReference>
<comment type="similarity">
    <text evidence="2 13">Belongs to the bacterial solute-binding protein 9 family.</text>
</comment>
<dbReference type="InterPro" id="IPR050492">
    <property type="entry name" value="Bact_metal-bind_prot9"/>
</dbReference>
<gene>
    <name evidence="15" type="ORF">B6C91_11600</name>
    <name evidence="14" type="ORF">B6D08_08670</name>
</gene>
<dbReference type="InterPro" id="IPR006127">
    <property type="entry name" value="ZnuA-like"/>
</dbReference>
<keyword evidence="4 13" id="KW-0813">Transport</keyword>
<dbReference type="PANTHER" id="PTHR42953:SF3">
    <property type="entry name" value="HIGH-AFFINITY ZINC UPTAKE SYSTEM PROTEIN ZNUA"/>
    <property type="match status" value="1"/>
</dbReference>
<evidence type="ECO:0000256" key="7">
    <source>
        <dbReference type="ARBA" id="ARBA00022764"/>
    </source>
</evidence>
<dbReference type="InterPro" id="IPR035520">
    <property type="entry name" value="ZnuA"/>
</dbReference>
<name>A0A242NHV8_9GAMM</name>
<dbReference type="Gene3D" id="3.40.50.1980">
    <property type="entry name" value="Nitrogenase molybdenum iron protein domain"/>
    <property type="match status" value="2"/>
</dbReference>
<dbReference type="EMBL" id="NARP01000021">
    <property type="protein sequence ID" value="OTP99055.1"/>
    <property type="molecule type" value="Genomic_DNA"/>
</dbReference>
<evidence type="ECO:0000256" key="2">
    <source>
        <dbReference type="ARBA" id="ARBA00011028"/>
    </source>
</evidence>
<evidence type="ECO:0000256" key="6">
    <source>
        <dbReference type="ARBA" id="ARBA00022729"/>
    </source>
</evidence>
<dbReference type="FunFam" id="3.40.50.1980:FF:000006">
    <property type="entry name" value="Zinc ABC transporter substrate-binding protein ZnuA"/>
    <property type="match status" value="1"/>
</dbReference>
<reference evidence="16 17" key="1">
    <citation type="submission" date="2017-03" db="EMBL/GenBank/DDBJ databases">
        <title>Comparative genomics of honeybee gut symbionts reveal geographically distinct and subgroup specific antibiotic resistance.</title>
        <authorList>
            <person name="Ludvigsen J."/>
            <person name="Porcellato D."/>
            <person name="Labee-Lund T.M."/>
            <person name="Amdam G.V."/>
            <person name="Rudi K."/>
        </authorList>
    </citation>
    <scope>NUCLEOTIDE SEQUENCE [LARGE SCALE GENOMIC DNA]</scope>
    <source>
        <strain evidence="14 17">A-7-12</strain>
        <strain evidence="15 16">A-9-12</strain>
    </source>
</reference>
<organism evidence="14 17">
    <name type="scientific">Gilliamella apicola</name>
    <dbReference type="NCBI Taxonomy" id="1196095"/>
    <lineage>
        <taxon>Bacteria</taxon>
        <taxon>Pseudomonadati</taxon>
        <taxon>Pseudomonadota</taxon>
        <taxon>Gammaproteobacteria</taxon>
        <taxon>Orbales</taxon>
        <taxon>Orbaceae</taxon>
        <taxon>Gilliamella</taxon>
    </lineage>
</organism>
<comment type="subcellular location">
    <subcellularLocation>
        <location evidence="1">Periplasm</location>
    </subcellularLocation>
</comment>
<evidence type="ECO:0000313" key="15">
    <source>
        <dbReference type="EMBL" id="OTQ08669.1"/>
    </source>
</evidence>
<dbReference type="FunFam" id="3.40.50.1980:FF:000028">
    <property type="entry name" value="High-affinity zinc uptake system protein znuA"/>
    <property type="match status" value="1"/>
</dbReference>
<dbReference type="InterPro" id="IPR006128">
    <property type="entry name" value="Lipoprotein_PsaA-like"/>
</dbReference>
<dbReference type="Proteomes" id="UP000194800">
    <property type="component" value="Unassembled WGS sequence"/>
</dbReference>
<proteinExistence type="inferred from homology"/>
<evidence type="ECO:0000256" key="4">
    <source>
        <dbReference type="ARBA" id="ARBA00022448"/>
    </source>
</evidence>
<evidence type="ECO:0000256" key="9">
    <source>
        <dbReference type="ARBA" id="ARBA00022906"/>
    </source>
</evidence>
<dbReference type="Proteomes" id="UP000194977">
    <property type="component" value="Unassembled WGS sequence"/>
</dbReference>
<keyword evidence="10" id="KW-0406">Ion transport</keyword>
<dbReference type="CDD" id="cd01019">
    <property type="entry name" value="ZnuA"/>
    <property type="match status" value="1"/>
</dbReference>
<dbReference type="RefSeq" id="WP_086301104.1">
    <property type="nucleotide sequence ID" value="NZ_CAMLEZ010000041.1"/>
</dbReference>
<dbReference type="PANTHER" id="PTHR42953">
    <property type="entry name" value="HIGH-AFFINITY ZINC UPTAKE SYSTEM PROTEIN ZNUA-RELATED"/>
    <property type="match status" value="1"/>
</dbReference>
<evidence type="ECO:0000256" key="11">
    <source>
        <dbReference type="ARBA" id="ARBA00023157"/>
    </source>
</evidence>
<evidence type="ECO:0000256" key="3">
    <source>
        <dbReference type="ARBA" id="ARBA00015915"/>
    </source>
</evidence>
<comment type="function">
    <text evidence="12">Part of the ATP-binding cassette (ABC) transport system ZnuABC involved in zinc import. Binds zinc with high affinity and specificity and delivers it to the membrane permease for translocation into the cytoplasm.</text>
</comment>
<keyword evidence="16" id="KW-1185">Reference proteome</keyword>
<keyword evidence="5" id="KW-0479">Metal-binding</keyword>
<protein>
    <recommendedName>
        <fullName evidence="3">High-affinity zinc uptake system protein ZnuA</fullName>
    </recommendedName>
</protein>
<evidence type="ECO:0000256" key="8">
    <source>
        <dbReference type="ARBA" id="ARBA00022833"/>
    </source>
</evidence>
<dbReference type="EMBL" id="NART01000073">
    <property type="protein sequence ID" value="OTQ08669.1"/>
    <property type="molecule type" value="Genomic_DNA"/>
</dbReference>
<dbReference type="GO" id="GO:0042597">
    <property type="term" value="C:periplasmic space"/>
    <property type="evidence" value="ECO:0007669"/>
    <property type="project" value="UniProtKB-SubCell"/>
</dbReference>